<dbReference type="InterPro" id="IPR044015">
    <property type="entry name" value="FBPase_C_dom"/>
</dbReference>
<keyword evidence="14" id="KW-0812">Transmembrane</keyword>
<evidence type="ECO:0000256" key="9">
    <source>
        <dbReference type="ARBA" id="ARBA00023277"/>
    </source>
</evidence>
<comment type="similarity">
    <text evidence="3 13">Belongs to the FBPase class 1 family.</text>
</comment>
<dbReference type="GO" id="GO:0006094">
    <property type="term" value="P:gluconeogenesis"/>
    <property type="evidence" value="ECO:0007669"/>
    <property type="project" value="TreeGrafter"/>
</dbReference>
<evidence type="ECO:0000259" key="15">
    <source>
        <dbReference type="Pfam" id="PF00316"/>
    </source>
</evidence>
<feature type="transmembrane region" description="Helical" evidence="14">
    <location>
        <begin position="593"/>
        <end position="622"/>
    </location>
</feature>
<dbReference type="InterPro" id="IPR004853">
    <property type="entry name" value="Sugar_P_trans_dom"/>
</dbReference>
<evidence type="ECO:0000313" key="19">
    <source>
        <dbReference type="Proteomes" id="UP000281549"/>
    </source>
</evidence>
<dbReference type="NCBIfam" id="NF006778">
    <property type="entry name" value="PRK09293.1-1"/>
    <property type="match status" value="1"/>
</dbReference>
<dbReference type="Gene3D" id="3.30.540.10">
    <property type="entry name" value="Fructose-1,6-Bisphosphatase, subunit A, domain 1"/>
    <property type="match status" value="1"/>
</dbReference>
<evidence type="ECO:0000256" key="13">
    <source>
        <dbReference type="RuleBase" id="RU000508"/>
    </source>
</evidence>
<evidence type="ECO:0000256" key="6">
    <source>
        <dbReference type="ARBA" id="ARBA00022723"/>
    </source>
</evidence>
<comment type="subunit">
    <text evidence="4">Homotetramer.</text>
</comment>
<evidence type="ECO:0000256" key="12">
    <source>
        <dbReference type="ARBA" id="ARBA00070480"/>
    </source>
</evidence>
<protein>
    <recommendedName>
        <fullName evidence="12">Fructose-1,6-bisphosphatase</fullName>
        <ecNumber evidence="5">3.1.3.11</ecNumber>
    </recommendedName>
    <alternativeName>
        <fullName evidence="11">D-fructose-1,6-bisphosphate 1-phosphohydrolase</fullName>
    </alternativeName>
</protein>
<evidence type="ECO:0000256" key="3">
    <source>
        <dbReference type="ARBA" id="ARBA00010941"/>
    </source>
</evidence>
<evidence type="ECO:0000256" key="4">
    <source>
        <dbReference type="ARBA" id="ARBA00011881"/>
    </source>
</evidence>
<dbReference type="PANTHER" id="PTHR11556">
    <property type="entry name" value="FRUCTOSE-1,6-BISPHOSPHATASE-RELATED"/>
    <property type="match status" value="1"/>
</dbReference>
<evidence type="ECO:0000259" key="16">
    <source>
        <dbReference type="Pfam" id="PF03151"/>
    </source>
</evidence>
<keyword evidence="14" id="KW-0472">Membrane</keyword>
<keyword evidence="8" id="KW-0460">Magnesium</keyword>
<dbReference type="GO" id="GO:0042132">
    <property type="term" value="F:fructose 1,6-bisphosphate 1-phosphatase activity"/>
    <property type="evidence" value="ECO:0007669"/>
    <property type="project" value="UniProtKB-EC"/>
</dbReference>
<organism evidence="18 19">
    <name type="scientific">Rozella allomycis (strain CSF55)</name>
    <dbReference type="NCBI Taxonomy" id="988480"/>
    <lineage>
        <taxon>Eukaryota</taxon>
        <taxon>Fungi</taxon>
        <taxon>Fungi incertae sedis</taxon>
        <taxon>Cryptomycota</taxon>
        <taxon>Cryptomycota incertae sedis</taxon>
        <taxon>Rozella</taxon>
    </lineage>
</organism>
<dbReference type="InterPro" id="IPR028343">
    <property type="entry name" value="FBPtase"/>
</dbReference>
<dbReference type="PRINTS" id="PR00115">
    <property type="entry name" value="F16BPHPHTASE"/>
</dbReference>
<dbReference type="Pfam" id="PF18913">
    <property type="entry name" value="FBPase_C"/>
    <property type="match status" value="1"/>
</dbReference>
<dbReference type="Pfam" id="PF03151">
    <property type="entry name" value="TPT"/>
    <property type="match status" value="1"/>
</dbReference>
<feature type="transmembrane region" description="Helical" evidence="14">
    <location>
        <begin position="453"/>
        <end position="471"/>
    </location>
</feature>
<dbReference type="AlphaFoldDB" id="A0A4P9YK66"/>
<dbReference type="HAMAP" id="MF_01855">
    <property type="entry name" value="FBPase_class1"/>
    <property type="match status" value="1"/>
</dbReference>
<dbReference type="GO" id="GO:0006000">
    <property type="term" value="P:fructose metabolic process"/>
    <property type="evidence" value="ECO:0007669"/>
    <property type="project" value="TreeGrafter"/>
</dbReference>
<evidence type="ECO:0000256" key="2">
    <source>
        <dbReference type="ARBA" id="ARBA00001946"/>
    </source>
</evidence>
<gene>
    <name evidence="18" type="ORF">ROZALSC1DRAFT_28893</name>
</gene>
<feature type="transmembrane region" description="Helical" evidence="14">
    <location>
        <begin position="515"/>
        <end position="532"/>
    </location>
</feature>
<feature type="transmembrane region" description="Helical" evidence="14">
    <location>
        <begin position="483"/>
        <end position="500"/>
    </location>
</feature>
<dbReference type="Proteomes" id="UP000281549">
    <property type="component" value="Unassembled WGS sequence"/>
</dbReference>
<evidence type="ECO:0000256" key="7">
    <source>
        <dbReference type="ARBA" id="ARBA00022801"/>
    </source>
</evidence>
<feature type="transmembrane region" description="Helical" evidence="14">
    <location>
        <begin position="366"/>
        <end position="389"/>
    </location>
</feature>
<feature type="domain" description="Sugar phosphate transporter" evidence="16">
    <location>
        <begin position="341"/>
        <end position="620"/>
    </location>
</feature>
<dbReference type="InterPro" id="IPR000146">
    <property type="entry name" value="FBPase_class-1"/>
</dbReference>
<evidence type="ECO:0000256" key="14">
    <source>
        <dbReference type="SAM" id="Phobius"/>
    </source>
</evidence>
<dbReference type="GO" id="GO:0030388">
    <property type="term" value="P:fructose 1,6-bisphosphate metabolic process"/>
    <property type="evidence" value="ECO:0007669"/>
    <property type="project" value="TreeGrafter"/>
</dbReference>
<keyword evidence="9 13" id="KW-0119">Carbohydrate metabolism</keyword>
<dbReference type="InterPro" id="IPR020548">
    <property type="entry name" value="Fructose_bisphosphatase_AS"/>
</dbReference>
<dbReference type="CDD" id="cd00354">
    <property type="entry name" value="FBPase"/>
    <property type="match status" value="1"/>
</dbReference>
<dbReference type="Gene3D" id="3.40.190.80">
    <property type="match status" value="1"/>
</dbReference>
<dbReference type="InterPro" id="IPR037185">
    <property type="entry name" value="EmrE-like"/>
</dbReference>
<accession>A0A4P9YK66</accession>
<evidence type="ECO:0000256" key="8">
    <source>
        <dbReference type="ARBA" id="ARBA00022842"/>
    </source>
</evidence>
<sequence>MDNIETNLITLSRHVLHDQTRHSNARGDLTLLLTSIQLGCKFVASQVRRSGLANLTGLAGKTNVQGEDVKKLDVLANDTFINSLKSSGRVSVLVSEENENEIIVDSKGLGTGKYAVVFDPLDGSSNIDAGVSIGTIFGIYHVSDPANASKRDVLKAGKEMVAAGYAMYGSSTTLVLTTGNGVNGYTLDPIKIPERHKIYSVNEGNSLFWDEPTKEYFNSLKFPADGKPYSARYIGSMVADVHRTLLYGGVFAYPADKKSKNGKLRLLYECFPMAMILEQAGGKASTGRDRILDIVPDDIHARSPIVLGSKLDFQCGVALDMSDKVKNTDISHSPIKVIFAVSFYVFASITTVLLNKQALNSLPIPITFLFAQLVIAVIILHILSIFNFIELPEININILKKLSMMILVNIFGLVMNTYCLNYLDASLYQVARSLVLPITVSLSWMYLKTRPSIAILSSCGIVFLGFLVGVFAEKEINISTKGIVFGCLSSFTTALHAVVIKKSFAITENGMFDMVYYNNVFSAFGLIPFVLFERPDAGAYFTLFGRSAFLRSAIITGISGFLINVAGFLQIQITSPVTHMISSAVRGVLQTILAAHILGEIVTSYRVAGIIFILLGSSYYTWLKNRERSQQILLPK</sequence>
<dbReference type="PROSITE" id="PS00124">
    <property type="entry name" value="FBPASE"/>
    <property type="match status" value="1"/>
</dbReference>
<dbReference type="GO" id="GO:0005986">
    <property type="term" value="P:sucrose biosynthetic process"/>
    <property type="evidence" value="ECO:0007669"/>
    <property type="project" value="TreeGrafter"/>
</dbReference>
<keyword evidence="7 13" id="KW-0378">Hydrolase</keyword>
<dbReference type="Pfam" id="PF00316">
    <property type="entry name" value="FBPase"/>
    <property type="match status" value="1"/>
</dbReference>
<evidence type="ECO:0000313" key="18">
    <source>
        <dbReference type="EMBL" id="RKP19512.1"/>
    </source>
</evidence>
<dbReference type="GO" id="GO:0005829">
    <property type="term" value="C:cytosol"/>
    <property type="evidence" value="ECO:0007669"/>
    <property type="project" value="TreeGrafter"/>
</dbReference>
<feature type="domain" description="Fructose-1-6-bisphosphatase class 1 C-terminal" evidence="17">
    <location>
        <begin position="192"/>
        <end position="313"/>
    </location>
</feature>
<keyword evidence="6" id="KW-0479">Metal-binding</keyword>
<name>A0A4P9YK66_ROZAC</name>
<dbReference type="PIRSF" id="PIRSF000904">
    <property type="entry name" value="FBPtase_SBPase"/>
    <property type="match status" value="1"/>
</dbReference>
<dbReference type="PANTHER" id="PTHR11556:SF1">
    <property type="entry name" value="FRUCTOSE-BISPHOSPHATASE"/>
    <property type="match status" value="1"/>
</dbReference>
<evidence type="ECO:0000256" key="10">
    <source>
        <dbReference type="ARBA" id="ARBA00024331"/>
    </source>
</evidence>
<dbReference type="FunFam" id="3.30.540.10:FF:000002">
    <property type="entry name" value="Fructose-1,6-bisphosphatase class 1"/>
    <property type="match status" value="1"/>
</dbReference>
<feature type="transmembrane region" description="Helical" evidence="14">
    <location>
        <begin position="401"/>
        <end position="423"/>
    </location>
</feature>
<dbReference type="GO" id="GO:0006002">
    <property type="term" value="P:fructose 6-phosphate metabolic process"/>
    <property type="evidence" value="ECO:0007669"/>
    <property type="project" value="TreeGrafter"/>
</dbReference>
<dbReference type="SUPFAM" id="SSF56655">
    <property type="entry name" value="Carbohydrate phosphatase"/>
    <property type="match status" value="1"/>
</dbReference>
<reference evidence="19" key="1">
    <citation type="journal article" date="2018" name="Nat. Microbiol.">
        <title>Leveraging single-cell genomics to expand the fungal tree of life.</title>
        <authorList>
            <person name="Ahrendt S.R."/>
            <person name="Quandt C.A."/>
            <person name="Ciobanu D."/>
            <person name="Clum A."/>
            <person name="Salamov A."/>
            <person name="Andreopoulos B."/>
            <person name="Cheng J.F."/>
            <person name="Woyke T."/>
            <person name="Pelin A."/>
            <person name="Henrissat B."/>
            <person name="Reynolds N.K."/>
            <person name="Benny G.L."/>
            <person name="Smith M.E."/>
            <person name="James T.Y."/>
            <person name="Grigoriev I.V."/>
        </authorList>
    </citation>
    <scope>NUCLEOTIDE SEQUENCE [LARGE SCALE GENOMIC DNA]</scope>
    <source>
        <strain evidence="19">CSF55</strain>
    </source>
</reference>
<evidence type="ECO:0000256" key="1">
    <source>
        <dbReference type="ARBA" id="ARBA00001273"/>
    </source>
</evidence>
<proteinExistence type="inferred from homology"/>
<dbReference type="InterPro" id="IPR033391">
    <property type="entry name" value="FBPase_N"/>
</dbReference>
<comment type="pathway">
    <text evidence="10">Carbohydrate biosynthesis.</text>
</comment>
<dbReference type="PIRSF" id="PIRSF500210">
    <property type="entry name" value="FBPtase"/>
    <property type="match status" value="1"/>
</dbReference>
<dbReference type="EMBL" id="ML005210">
    <property type="protein sequence ID" value="RKP19512.1"/>
    <property type="molecule type" value="Genomic_DNA"/>
</dbReference>
<dbReference type="SUPFAM" id="SSF103481">
    <property type="entry name" value="Multidrug resistance efflux transporter EmrE"/>
    <property type="match status" value="2"/>
</dbReference>
<dbReference type="FunFam" id="3.40.190.80:FF:000001">
    <property type="entry name" value="Fructose-1,6-bisphosphatase class 1"/>
    <property type="match status" value="1"/>
</dbReference>
<evidence type="ECO:0000259" key="17">
    <source>
        <dbReference type="Pfam" id="PF18913"/>
    </source>
</evidence>
<feature type="transmembrane region" description="Helical" evidence="14">
    <location>
        <begin position="337"/>
        <end position="354"/>
    </location>
</feature>
<dbReference type="GO" id="GO:0046872">
    <property type="term" value="F:metal ion binding"/>
    <property type="evidence" value="ECO:0007669"/>
    <property type="project" value="UniProtKB-KW"/>
</dbReference>
<feature type="domain" description="Fructose-1-6-bisphosphatase class I N-terminal" evidence="15">
    <location>
        <begin position="9"/>
        <end position="189"/>
    </location>
</feature>
<comment type="catalytic activity">
    <reaction evidence="1">
        <text>beta-D-fructose 1,6-bisphosphate + H2O = beta-D-fructose 6-phosphate + phosphate</text>
        <dbReference type="Rhea" id="RHEA:11064"/>
        <dbReference type="ChEBI" id="CHEBI:15377"/>
        <dbReference type="ChEBI" id="CHEBI:32966"/>
        <dbReference type="ChEBI" id="CHEBI:43474"/>
        <dbReference type="ChEBI" id="CHEBI:57634"/>
        <dbReference type="EC" id="3.1.3.11"/>
    </reaction>
</comment>
<comment type="cofactor">
    <cofactor evidence="2">
        <name>Mg(2+)</name>
        <dbReference type="ChEBI" id="CHEBI:18420"/>
    </cofactor>
</comment>
<evidence type="ECO:0000256" key="5">
    <source>
        <dbReference type="ARBA" id="ARBA00013093"/>
    </source>
</evidence>
<keyword evidence="14" id="KW-1133">Transmembrane helix</keyword>
<feature type="transmembrane region" description="Helical" evidence="14">
    <location>
        <begin position="553"/>
        <end position="573"/>
    </location>
</feature>
<evidence type="ECO:0000256" key="11">
    <source>
        <dbReference type="ARBA" id="ARBA00032973"/>
    </source>
</evidence>
<dbReference type="EC" id="3.1.3.11" evidence="5"/>